<keyword evidence="2" id="KW-0808">Transferase</keyword>
<evidence type="ECO:0000313" key="3">
    <source>
        <dbReference type="Proteomes" id="UP000076874"/>
    </source>
</evidence>
<dbReference type="InterPro" id="IPR002575">
    <property type="entry name" value="Aminoglycoside_PTrfase"/>
</dbReference>
<dbReference type="Gene3D" id="3.30.200.20">
    <property type="entry name" value="Phosphorylase Kinase, domain 1"/>
    <property type="match status" value="1"/>
</dbReference>
<dbReference type="STRING" id="1081102.A0A167WVQ8"/>
<evidence type="ECO:0000313" key="2">
    <source>
        <dbReference type="EMBL" id="OAA64238.1"/>
    </source>
</evidence>
<dbReference type="SUPFAM" id="SSF56112">
    <property type="entry name" value="Protein kinase-like (PK-like)"/>
    <property type="match status" value="1"/>
</dbReference>
<evidence type="ECO:0000259" key="1">
    <source>
        <dbReference type="Pfam" id="PF01636"/>
    </source>
</evidence>
<dbReference type="PANTHER" id="PTHR21310:SF15">
    <property type="entry name" value="AMINOGLYCOSIDE PHOSPHOTRANSFERASE DOMAIN-CONTAINING PROTEIN"/>
    <property type="match status" value="1"/>
</dbReference>
<dbReference type="Gene3D" id="3.90.1200.10">
    <property type="match status" value="1"/>
</dbReference>
<protein>
    <submittedName>
        <fullName evidence="2">Aminoglycoside phosphotransferase</fullName>
    </submittedName>
</protein>
<dbReference type="GO" id="GO:0016740">
    <property type="term" value="F:transferase activity"/>
    <property type="evidence" value="ECO:0007669"/>
    <property type="project" value="UniProtKB-KW"/>
</dbReference>
<proteinExistence type="predicted"/>
<dbReference type="InterPro" id="IPR051678">
    <property type="entry name" value="AGP_Transferase"/>
</dbReference>
<dbReference type="InterPro" id="IPR011009">
    <property type="entry name" value="Kinase-like_dom_sf"/>
</dbReference>
<gene>
    <name evidence="2" type="ORF">SPI_02885</name>
</gene>
<reference evidence="2 3" key="1">
    <citation type="journal article" date="2016" name="Genome Biol. Evol.">
        <title>Divergent and convergent evolution of fungal pathogenicity.</title>
        <authorList>
            <person name="Shang Y."/>
            <person name="Xiao G."/>
            <person name="Zheng P."/>
            <person name="Cen K."/>
            <person name="Zhan S."/>
            <person name="Wang C."/>
        </authorList>
    </citation>
    <scope>NUCLEOTIDE SEQUENCE [LARGE SCALE GENOMIC DNA]</scope>
    <source>
        <strain evidence="2 3">RCEF 264</strain>
    </source>
</reference>
<dbReference type="Proteomes" id="UP000076874">
    <property type="component" value="Unassembled WGS sequence"/>
</dbReference>
<dbReference type="AlphaFoldDB" id="A0A167WVQ8"/>
<accession>A0A167WVQ8</accession>
<sequence>MSLNATMLLPKTLDSIELNWKARLYDPDASMDKAMRQTRWESLCQVASKLRDGLACVPLDHATNGLNNMVRLVQFSDGIRWVARIAMRRSAADLARLSSEIDTMRWIRRRSNLPVPEVFAYETNEHNAVGVPYVLMEFVPGNTAMDAAGGYETHHGIISDAHRPHFYRAVAKCHVEMTGLRLPKIGTIHLNPDGDVEVGPFPDIGGPFDTTTAFFEAWVDKARFPRRPDEILEIMRGGPADQVLSAINVFPLRFRDVAPQLVYKDRGPFPLCHSDFLHSNIIIDDSFAVLGIIDWEGACSLPLELVQFPRFLSCMPRLFDSPEEYDADGQPMDGDVRQRWRERREYVEMVKLFESPDDRTLSTCLEYESGQALSYVMEAYEGGKMGFYDKVMDGLEQGLSLKTAKEESRTS</sequence>
<dbReference type="Pfam" id="PF01636">
    <property type="entry name" value="APH"/>
    <property type="match status" value="1"/>
</dbReference>
<feature type="domain" description="Aminoglycoside phosphotransferase" evidence="1">
    <location>
        <begin position="65"/>
        <end position="299"/>
    </location>
</feature>
<organism evidence="2 3">
    <name type="scientific">Niveomyces insectorum RCEF 264</name>
    <dbReference type="NCBI Taxonomy" id="1081102"/>
    <lineage>
        <taxon>Eukaryota</taxon>
        <taxon>Fungi</taxon>
        <taxon>Dikarya</taxon>
        <taxon>Ascomycota</taxon>
        <taxon>Pezizomycotina</taxon>
        <taxon>Sordariomycetes</taxon>
        <taxon>Hypocreomycetidae</taxon>
        <taxon>Hypocreales</taxon>
        <taxon>Cordycipitaceae</taxon>
        <taxon>Niveomyces</taxon>
    </lineage>
</organism>
<dbReference type="PANTHER" id="PTHR21310">
    <property type="entry name" value="AMINOGLYCOSIDE PHOSPHOTRANSFERASE-RELATED-RELATED"/>
    <property type="match status" value="1"/>
</dbReference>
<dbReference type="EMBL" id="AZHD01000004">
    <property type="protein sequence ID" value="OAA64238.1"/>
    <property type="molecule type" value="Genomic_DNA"/>
</dbReference>
<comment type="caution">
    <text evidence="2">The sequence shown here is derived from an EMBL/GenBank/DDBJ whole genome shotgun (WGS) entry which is preliminary data.</text>
</comment>
<keyword evidence="3" id="KW-1185">Reference proteome</keyword>
<dbReference type="OrthoDB" id="10003767at2759"/>
<name>A0A167WVQ8_9HYPO</name>